<dbReference type="GO" id="GO:0005634">
    <property type="term" value="C:nucleus"/>
    <property type="evidence" value="ECO:0007669"/>
    <property type="project" value="TreeGrafter"/>
</dbReference>
<dbReference type="PANTHER" id="PTHR37695:SF1">
    <property type="entry name" value="RECOMBINATION INITIATION DEFECTS 3-RELATED"/>
    <property type="match status" value="1"/>
</dbReference>
<dbReference type="AlphaFoldDB" id="A0AAV5HNP1"/>
<evidence type="ECO:0000256" key="1">
    <source>
        <dbReference type="SAM" id="MobiDB-lite"/>
    </source>
</evidence>
<feature type="compositionally biased region" description="Low complexity" evidence="1">
    <location>
        <begin position="38"/>
        <end position="48"/>
    </location>
</feature>
<evidence type="ECO:0000313" key="3">
    <source>
        <dbReference type="Proteomes" id="UP001054252"/>
    </source>
</evidence>
<feature type="region of interest" description="Disordered" evidence="1">
    <location>
        <begin position="20"/>
        <end position="48"/>
    </location>
</feature>
<dbReference type="Proteomes" id="UP001054252">
    <property type="component" value="Unassembled WGS sequence"/>
</dbReference>
<dbReference type="GO" id="GO:0070192">
    <property type="term" value="P:chromosome organization involved in meiotic cell cycle"/>
    <property type="evidence" value="ECO:0007669"/>
    <property type="project" value="InterPro"/>
</dbReference>
<gene>
    <name evidence="2" type="ORF">SLEP1_g2408</name>
</gene>
<dbReference type="EMBL" id="BPVZ01000002">
    <property type="protein sequence ID" value="GKU88107.1"/>
    <property type="molecule type" value="Genomic_DNA"/>
</dbReference>
<keyword evidence="3" id="KW-1185">Reference proteome</keyword>
<comment type="caution">
    <text evidence="2">The sequence shown here is derived from an EMBL/GenBank/DDBJ whole genome shotgun (WGS) entry which is preliminary data.</text>
</comment>
<dbReference type="GO" id="GO:0042138">
    <property type="term" value="P:meiotic DNA double-strand break formation"/>
    <property type="evidence" value="ECO:0007669"/>
    <property type="project" value="TreeGrafter"/>
</dbReference>
<dbReference type="PANTHER" id="PTHR37695">
    <property type="entry name" value="RECOMBINATION INITIATION DEFECTS 3-RELATED"/>
    <property type="match status" value="1"/>
</dbReference>
<name>A0AAV5HNP1_9ROSI</name>
<evidence type="ECO:0000313" key="2">
    <source>
        <dbReference type="EMBL" id="GKU88107.1"/>
    </source>
</evidence>
<dbReference type="GO" id="GO:0009553">
    <property type="term" value="P:embryo sac development"/>
    <property type="evidence" value="ECO:0007669"/>
    <property type="project" value="TreeGrafter"/>
</dbReference>
<feature type="compositionally biased region" description="Polar residues" evidence="1">
    <location>
        <begin position="24"/>
        <end position="37"/>
    </location>
</feature>
<feature type="compositionally biased region" description="Basic and acidic residues" evidence="1">
    <location>
        <begin position="68"/>
        <end position="78"/>
    </location>
</feature>
<sequence length="210" mass="23053">MNLKINKACDLNSISVLPPHARKSNTVTSGPQASYLRSQPSQQSISQGFSSQPAFFSQISQNSLDEYTGSRDTLERKPQPLKNPAMPSKACVQSALPQKTEIRGWNSVKAEQSTFIGRPSFIPKKYIGSCDVPERKLQPLKNPAMPSKACVLSALPPKMEIRGWKSENVEQSMFIGRSTFKKNKGKGISFSCARQVIIGMILGVGLPEIL</sequence>
<feature type="region of interest" description="Disordered" evidence="1">
    <location>
        <begin position="67"/>
        <end position="93"/>
    </location>
</feature>
<dbReference type="GO" id="GO:0009556">
    <property type="term" value="P:microsporogenesis"/>
    <property type="evidence" value="ECO:0007669"/>
    <property type="project" value="TreeGrafter"/>
</dbReference>
<reference evidence="2 3" key="1">
    <citation type="journal article" date="2021" name="Commun. Biol.">
        <title>The genome of Shorea leprosula (Dipterocarpaceae) highlights the ecological relevance of drought in aseasonal tropical rainforests.</title>
        <authorList>
            <person name="Ng K.K.S."/>
            <person name="Kobayashi M.J."/>
            <person name="Fawcett J.A."/>
            <person name="Hatakeyama M."/>
            <person name="Paape T."/>
            <person name="Ng C.H."/>
            <person name="Ang C.C."/>
            <person name="Tnah L.H."/>
            <person name="Lee C.T."/>
            <person name="Nishiyama T."/>
            <person name="Sese J."/>
            <person name="O'Brien M.J."/>
            <person name="Copetti D."/>
            <person name="Mohd Noor M.I."/>
            <person name="Ong R.C."/>
            <person name="Putra M."/>
            <person name="Sireger I.Z."/>
            <person name="Indrioko S."/>
            <person name="Kosugi Y."/>
            <person name="Izuno A."/>
            <person name="Isagi Y."/>
            <person name="Lee S.L."/>
            <person name="Shimizu K.K."/>
        </authorList>
    </citation>
    <scope>NUCLEOTIDE SEQUENCE [LARGE SCALE GENOMIC DNA]</scope>
    <source>
        <strain evidence="2">214</strain>
    </source>
</reference>
<organism evidence="2 3">
    <name type="scientific">Rubroshorea leprosula</name>
    <dbReference type="NCBI Taxonomy" id="152421"/>
    <lineage>
        <taxon>Eukaryota</taxon>
        <taxon>Viridiplantae</taxon>
        <taxon>Streptophyta</taxon>
        <taxon>Embryophyta</taxon>
        <taxon>Tracheophyta</taxon>
        <taxon>Spermatophyta</taxon>
        <taxon>Magnoliopsida</taxon>
        <taxon>eudicotyledons</taxon>
        <taxon>Gunneridae</taxon>
        <taxon>Pentapetalae</taxon>
        <taxon>rosids</taxon>
        <taxon>malvids</taxon>
        <taxon>Malvales</taxon>
        <taxon>Dipterocarpaceae</taxon>
        <taxon>Rubroshorea</taxon>
    </lineage>
</organism>
<protein>
    <submittedName>
        <fullName evidence="2">Uncharacterized protein</fullName>
    </submittedName>
</protein>
<dbReference type="InterPro" id="IPR034546">
    <property type="entry name" value="PAIR1"/>
</dbReference>
<accession>A0AAV5HNP1</accession>
<proteinExistence type="predicted"/>